<dbReference type="EMBL" id="JBBXMP010000145">
    <property type="protein sequence ID" value="KAL0061185.1"/>
    <property type="molecule type" value="Genomic_DNA"/>
</dbReference>
<keyword evidence="3" id="KW-1185">Reference proteome</keyword>
<name>A0ABR2ZHR4_9AGAR</name>
<feature type="compositionally biased region" description="Polar residues" evidence="1">
    <location>
        <begin position="348"/>
        <end position="367"/>
    </location>
</feature>
<organism evidence="2 3">
    <name type="scientific">Marasmius tenuissimus</name>
    <dbReference type="NCBI Taxonomy" id="585030"/>
    <lineage>
        <taxon>Eukaryota</taxon>
        <taxon>Fungi</taxon>
        <taxon>Dikarya</taxon>
        <taxon>Basidiomycota</taxon>
        <taxon>Agaricomycotina</taxon>
        <taxon>Agaricomycetes</taxon>
        <taxon>Agaricomycetidae</taxon>
        <taxon>Agaricales</taxon>
        <taxon>Marasmiineae</taxon>
        <taxon>Marasmiaceae</taxon>
        <taxon>Marasmius</taxon>
    </lineage>
</organism>
<protein>
    <submittedName>
        <fullName evidence="2">Uncharacterized protein</fullName>
    </submittedName>
</protein>
<gene>
    <name evidence="2" type="ORF">AAF712_012005</name>
</gene>
<reference evidence="2 3" key="1">
    <citation type="submission" date="2024-05" db="EMBL/GenBank/DDBJ databases">
        <title>A draft genome resource for the thread blight pathogen Marasmius tenuissimus strain MS-2.</title>
        <authorList>
            <person name="Yulfo-Soto G.E."/>
            <person name="Baruah I.K."/>
            <person name="Amoako-Attah I."/>
            <person name="Bukari Y."/>
            <person name="Meinhardt L.W."/>
            <person name="Bailey B.A."/>
            <person name="Cohen S.P."/>
        </authorList>
    </citation>
    <scope>NUCLEOTIDE SEQUENCE [LARGE SCALE GENOMIC DNA]</scope>
    <source>
        <strain evidence="2 3">MS-2</strain>
    </source>
</reference>
<feature type="region of interest" description="Disordered" evidence="1">
    <location>
        <begin position="199"/>
        <end position="376"/>
    </location>
</feature>
<feature type="compositionally biased region" description="Acidic residues" evidence="1">
    <location>
        <begin position="246"/>
        <end position="264"/>
    </location>
</feature>
<comment type="caution">
    <text evidence="2">The sequence shown here is derived from an EMBL/GenBank/DDBJ whole genome shotgun (WGS) entry which is preliminary data.</text>
</comment>
<feature type="compositionally biased region" description="Basic and acidic residues" evidence="1">
    <location>
        <begin position="265"/>
        <end position="283"/>
    </location>
</feature>
<dbReference type="Proteomes" id="UP001437256">
    <property type="component" value="Unassembled WGS sequence"/>
</dbReference>
<feature type="region of interest" description="Disordered" evidence="1">
    <location>
        <begin position="411"/>
        <end position="560"/>
    </location>
</feature>
<feature type="compositionally biased region" description="Polar residues" evidence="1">
    <location>
        <begin position="496"/>
        <end position="508"/>
    </location>
</feature>
<accession>A0ABR2ZHR4</accession>
<sequence length="560" mass="59764">MAGLRAIIQSCLQSGLLGQGGVAVLFCFDKEEVINGIPSTDAFMINEWSSPNQTVPDSEIVPAAELVFNQLHENLLKILKQRGLNTFTLKTTFPTDDNKKPRFVHVTEELSPANAREILSDWYQTHWTRSGRIGRVRYADLSASPSEFYDESCLPTGIKILNPAKDAREIDTAEVWKLIGHFAAKFGIEGEVFAFRPVDKLSPDPPPVLASAAEAEDESEEEELVGASGTSCEKVVEEEWKGIQEESSDSDTDSDSDSESSESESESKSEPAFHPLEENRGQGHDQSSPSEDEGASNVVMRNSTDDGTDGVSDTVGHNTGTNGRIDGDANAVNDGTNGSINGYVKAASTDSNTDAQAASADTNTDAQAASADADVEMVDNNSANPVDFINNGIASAGAAVAFTNPVNTDTTVNAHDSNDNIHGDGGTSGSKRRTRKHPSLTTSVVSQPRSSRRTRSQTTEVPPLPLPPTDMRSARPKRQSAVVSQSLTSAICAPRNSKTNSKAASSGSEIPRAASSGSEIPRAASSGSGIIRLPAQKRKRTGDEGDEEKVSGRDIRRRNM</sequence>
<feature type="compositionally biased region" description="Acidic residues" evidence="1">
    <location>
        <begin position="214"/>
        <end position="224"/>
    </location>
</feature>
<evidence type="ECO:0000256" key="1">
    <source>
        <dbReference type="SAM" id="MobiDB-lite"/>
    </source>
</evidence>
<proteinExistence type="predicted"/>
<evidence type="ECO:0000313" key="3">
    <source>
        <dbReference type="Proteomes" id="UP001437256"/>
    </source>
</evidence>
<evidence type="ECO:0000313" key="2">
    <source>
        <dbReference type="EMBL" id="KAL0061185.1"/>
    </source>
</evidence>
<feature type="compositionally biased region" description="Basic and acidic residues" evidence="1">
    <location>
        <begin position="234"/>
        <end position="244"/>
    </location>
</feature>